<comment type="caution">
    <text evidence="3">The sequence shown here is derived from an EMBL/GenBank/DDBJ whole genome shotgun (WGS) entry which is preliminary data.</text>
</comment>
<protein>
    <submittedName>
        <fullName evidence="3">Uncharacterized protein</fullName>
    </submittedName>
</protein>
<evidence type="ECO:0000259" key="1">
    <source>
        <dbReference type="Pfam" id="PF18009"/>
    </source>
</evidence>
<keyword evidence="4" id="KW-1185">Reference proteome</keyword>
<evidence type="ECO:0000259" key="2">
    <source>
        <dbReference type="Pfam" id="PF18069"/>
    </source>
</evidence>
<organism evidence="3 4">
    <name type="scientific">Chthoniobacter flavus Ellin428</name>
    <dbReference type="NCBI Taxonomy" id="497964"/>
    <lineage>
        <taxon>Bacteria</taxon>
        <taxon>Pseudomonadati</taxon>
        <taxon>Verrucomicrobiota</taxon>
        <taxon>Spartobacteria</taxon>
        <taxon>Chthoniobacterales</taxon>
        <taxon>Chthoniobacteraceae</taxon>
        <taxon>Chthoniobacter</taxon>
    </lineage>
</organism>
<dbReference type="InParanoid" id="B4D0Z4"/>
<dbReference type="AlphaFoldDB" id="B4D0Z4"/>
<evidence type="ECO:0000313" key="4">
    <source>
        <dbReference type="Proteomes" id="UP000005824"/>
    </source>
</evidence>
<proteinExistence type="predicted"/>
<dbReference type="STRING" id="497964.CfE428DRAFT_2595"/>
<dbReference type="Gene3D" id="3.30.1360.190">
    <property type="match status" value="1"/>
</dbReference>
<dbReference type="Pfam" id="PF18069">
    <property type="entry name" value="DR2241"/>
    <property type="match status" value="1"/>
</dbReference>
<gene>
    <name evidence="3" type="ORF">CfE428DRAFT_2595</name>
</gene>
<reference evidence="3 4" key="1">
    <citation type="journal article" date="2011" name="J. Bacteriol.">
        <title>Genome sequence of Chthoniobacter flavus Ellin428, an aerobic heterotrophic soil bacterium.</title>
        <authorList>
            <person name="Kant R."/>
            <person name="van Passel M.W."/>
            <person name="Palva A."/>
            <person name="Lucas S."/>
            <person name="Lapidus A."/>
            <person name="Glavina Del Rio T."/>
            <person name="Dalin E."/>
            <person name="Tice H."/>
            <person name="Bruce D."/>
            <person name="Goodwin L."/>
            <person name="Pitluck S."/>
            <person name="Larimer F.W."/>
            <person name="Land M.L."/>
            <person name="Hauser L."/>
            <person name="Sangwan P."/>
            <person name="de Vos W.M."/>
            <person name="Janssen P.H."/>
            <person name="Smidt H."/>
        </authorList>
    </citation>
    <scope>NUCLEOTIDE SEQUENCE [LARGE SCALE GENOMIC DNA]</scope>
    <source>
        <strain evidence="3 4">Ellin428</strain>
    </source>
</reference>
<dbReference type="EMBL" id="ABVL01000006">
    <property type="protein sequence ID" value="EDY20006.1"/>
    <property type="molecule type" value="Genomic_DNA"/>
</dbReference>
<evidence type="ECO:0000313" key="3">
    <source>
        <dbReference type="EMBL" id="EDY20006.1"/>
    </source>
</evidence>
<accession>B4D0Z4</accession>
<dbReference type="RefSeq" id="WP_006979920.1">
    <property type="nucleotide sequence ID" value="NZ_ABVL01000006.1"/>
</dbReference>
<feature type="domain" description="DR2241 4Fe-4S iron-sulfur cluster binding" evidence="1">
    <location>
        <begin position="109"/>
        <end position="201"/>
    </location>
</feature>
<name>B4D0Z4_9BACT</name>
<feature type="domain" description="DR2241 stabilising" evidence="2">
    <location>
        <begin position="6"/>
        <end position="105"/>
    </location>
</feature>
<dbReference type="InterPro" id="IPR041346">
    <property type="entry name" value="DR2241_Fer4"/>
</dbReference>
<dbReference type="InterPro" id="IPR041181">
    <property type="entry name" value="DR2241_middle"/>
</dbReference>
<dbReference type="eggNOG" id="COG2138">
    <property type="taxonomic scope" value="Bacteria"/>
</dbReference>
<sequence>MMSHLSQAFAEWMAGGGREIGEIHIEPVEGGFVLSHRDDVSRTDVMAFSGAEAARDLAHFDEHGKFRPLKTAPNLRRGWKLHLADPGELRRALDYFYPAMLGVWLSQQRGRLVTVSLRDTLARQTGMYAVTKKITDAQAQTMIGSFCRTDGGCLKRILWPIAPGEPVTSLPAEKFQTEAPADTLPLLCHEACNLLVARARQVVKRAEASA</sequence>
<dbReference type="Pfam" id="PF18009">
    <property type="entry name" value="Fer4_23"/>
    <property type="match status" value="1"/>
</dbReference>
<dbReference type="Proteomes" id="UP000005824">
    <property type="component" value="Unassembled WGS sequence"/>
</dbReference>
<dbReference type="Gene3D" id="3.30.70.2320">
    <property type="match status" value="1"/>
</dbReference>